<dbReference type="Ensembl" id="ENSSSCT00065090946.1">
    <property type="protein sequence ID" value="ENSSSCP00065039802.1"/>
    <property type="gene ID" value="ENSSSCG00065066158.1"/>
</dbReference>
<keyword evidence="2" id="KW-0812">Transmembrane</keyword>
<dbReference type="PANTHER" id="PTHR23140">
    <property type="entry name" value="RNA PROCESSING PROTEIN LD23810P"/>
    <property type="match status" value="1"/>
</dbReference>
<dbReference type="Ensembl" id="ENSSSCT00040064128.1">
    <property type="protein sequence ID" value="ENSSSCP00040027066.1"/>
    <property type="gene ID" value="ENSSSCG00040046785.1"/>
</dbReference>
<dbReference type="FunFam" id="1.25.40.90:FF:000004">
    <property type="entry name" value="splicing factor, arginine/serine-rich 15"/>
    <property type="match status" value="1"/>
</dbReference>
<dbReference type="AlphaFoldDB" id="A0A8D1UIS8"/>
<organism evidence="4 5">
    <name type="scientific">Sus scrofa</name>
    <name type="common">Pig</name>
    <dbReference type="NCBI Taxonomy" id="9823"/>
    <lineage>
        <taxon>Eukaryota</taxon>
        <taxon>Metazoa</taxon>
        <taxon>Chordata</taxon>
        <taxon>Craniata</taxon>
        <taxon>Vertebrata</taxon>
        <taxon>Euteleostomi</taxon>
        <taxon>Mammalia</taxon>
        <taxon>Eutheria</taxon>
        <taxon>Laurasiatheria</taxon>
        <taxon>Artiodactyla</taxon>
        <taxon>Suina</taxon>
        <taxon>Suidae</taxon>
        <taxon>Sus</taxon>
    </lineage>
</organism>
<feature type="domain" description="CID" evidence="3">
    <location>
        <begin position="1"/>
        <end position="125"/>
    </location>
</feature>
<dbReference type="Proteomes" id="UP000694725">
    <property type="component" value="Unplaced"/>
</dbReference>
<evidence type="ECO:0000313" key="4">
    <source>
        <dbReference type="Ensembl" id="ENSSSCP00060007544.1"/>
    </source>
</evidence>
<dbReference type="SUPFAM" id="SSF48464">
    <property type="entry name" value="ENTH/VHS domain"/>
    <property type="match status" value="1"/>
</dbReference>
<reference evidence="4" key="1">
    <citation type="submission" date="2025-05" db="UniProtKB">
        <authorList>
            <consortium name="Ensembl"/>
        </authorList>
    </citation>
    <scope>IDENTIFICATION</scope>
</reference>
<accession>A0A8D1UIS8</accession>
<keyword evidence="2" id="KW-0472">Membrane</keyword>
<feature type="transmembrane region" description="Helical" evidence="2">
    <location>
        <begin position="150"/>
        <end position="169"/>
    </location>
</feature>
<evidence type="ECO:0000259" key="3">
    <source>
        <dbReference type="PROSITE" id="PS51391"/>
    </source>
</evidence>
<dbReference type="Proteomes" id="UP000694727">
    <property type="component" value="Unplaced"/>
</dbReference>
<keyword evidence="1" id="KW-0694">RNA-binding</keyword>
<dbReference type="Pfam" id="PF04818">
    <property type="entry name" value="CID"/>
    <property type="match status" value="1"/>
</dbReference>
<evidence type="ECO:0000256" key="2">
    <source>
        <dbReference type="SAM" id="Phobius"/>
    </source>
</evidence>
<dbReference type="PROSITE" id="PS51391">
    <property type="entry name" value="CID"/>
    <property type="match status" value="1"/>
</dbReference>
<dbReference type="GO" id="GO:0003723">
    <property type="term" value="F:RNA binding"/>
    <property type="evidence" value="ECO:0007669"/>
    <property type="project" value="UniProtKB-KW"/>
</dbReference>
<gene>
    <name evidence="4" type="primary">SCAF4</name>
</gene>
<dbReference type="InterPro" id="IPR006569">
    <property type="entry name" value="CID_dom"/>
</dbReference>
<evidence type="ECO:0000256" key="1">
    <source>
        <dbReference type="ARBA" id="ARBA00022884"/>
    </source>
</evidence>
<keyword evidence="2" id="KW-1133">Transmembrane helix</keyword>
<dbReference type="Proteomes" id="UP000694723">
    <property type="component" value="Unplaced"/>
</dbReference>
<proteinExistence type="predicted"/>
<dbReference type="PANTHER" id="PTHR23140:SF3">
    <property type="entry name" value="SR-RELATED AND CTD-ASSOCIATED FACTOR 4"/>
    <property type="match status" value="1"/>
</dbReference>
<protein>
    <submittedName>
        <fullName evidence="4">SR-related CTD associated factor 4</fullName>
    </submittedName>
</protein>
<dbReference type="Gene3D" id="1.25.40.90">
    <property type="match status" value="1"/>
</dbReference>
<dbReference type="Proteomes" id="UP000694722">
    <property type="component" value="Unplaced"/>
</dbReference>
<name>A0A8D1UIS8_PIG</name>
<dbReference type="InterPro" id="IPR008942">
    <property type="entry name" value="ENTH_VHS"/>
</dbReference>
<dbReference type="Ensembl" id="ENSSSCT00060018747.1">
    <property type="protein sequence ID" value="ENSSSCP00060007544.1"/>
    <property type="gene ID" value="ENSSSCG00060014160.1"/>
</dbReference>
<evidence type="ECO:0000313" key="5">
    <source>
        <dbReference type="Proteomes" id="UP000694723"/>
    </source>
</evidence>
<dbReference type="InterPro" id="IPR051485">
    <property type="entry name" value="SR-CTD_assoc_factor"/>
</dbReference>
<dbReference type="SMART" id="SM00582">
    <property type="entry name" value="RPR"/>
    <property type="match status" value="1"/>
</dbReference>
<dbReference type="Ensembl" id="ENSSSCT00025029464.1">
    <property type="protein sequence ID" value="ENSSSCP00025012519.1"/>
    <property type="gene ID" value="ENSSSCG00025021391.1"/>
</dbReference>
<sequence length="187" mass="21820">MDMKPPISRAKMILITKAAIKAIKLYKHVVQIVEKFIKKCKPEYKVPGLYVIDSIVRQSRHQFGTDKDVFGPRFSKNITATFQYLYLCPSEDKSKIVRVLNLWQKNGVFKIEIIQPLLDMAAGTSNAAPVAENVTNNEGMIACIFELRKWYNFFVHLGIWSLFIVMEFFHKKETFEFISWKIMVFFP</sequence>